<keyword evidence="8" id="KW-1133">Transmembrane helix</keyword>
<dbReference type="Gene3D" id="2.60.40.3710">
    <property type="match status" value="1"/>
</dbReference>
<evidence type="ECO:0000256" key="6">
    <source>
        <dbReference type="ARBA" id="ARBA00023316"/>
    </source>
</evidence>
<dbReference type="OrthoDB" id="5242354at2"/>
<dbReference type="InterPro" id="IPR041280">
    <property type="entry name" value="Big_10"/>
</dbReference>
<evidence type="ECO:0000256" key="8">
    <source>
        <dbReference type="SAM" id="Phobius"/>
    </source>
</evidence>
<feature type="transmembrane region" description="Helical" evidence="8">
    <location>
        <begin position="16"/>
        <end position="39"/>
    </location>
</feature>
<evidence type="ECO:0000256" key="7">
    <source>
        <dbReference type="PROSITE-ProRule" id="PRU01373"/>
    </source>
</evidence>
<dbReference type="PANTHER" id="PTHR30582:SF2">
    <property type="entry name" value="L,D-TRANSPEPTIDASE YCIB-RELATED"/>
    <property type="match status" value="1"/>
</dbReference>
<organism evidence="10 11">
    <name type="scientific">Mycobacterium adipatum</name>
    <dbReference type="NCBI Taxonomy" id="1682113"/>
    <lineage>
        <taxon>Bacteria</taxon>
        <taxon>Bacillati</taxon>
        <taxon>Actinomycetota</taxon>
        <taxon>Actinomycetes</taxon>
        <taxon>Mycobacteriales</taxon>
        <taxon>Mycobacteriaceae</taxon>
        <taxon>Mycobacterium</taxon>
    </lineage>
</organism>
<proteinExistence type="predicted"/>
<keyword evidence="2" id="KW-0808">Transferase</keyword>
<evidence type="ECO:0000259" key="9">
    <source>
        <dbReference type="PROSITE" id="PS52029"/>
    </source>
</evidence>
<dbReference type="InterPro" id="IPR038063">
    <property type="entry name" value="Transpep_catalytic_dom"/>
</dbReference>
<keyword evidence="6 7" id="KW-0961">Cell wall biogenesis/degradation</keyword>
<dbReference type="Proteomes" id="UP000077143">
    <property type="component" value="Plasmid pMYC1"/>
</dbReference>
<feature type="domain" description="L,D-TPase catalytic" evidence="9">
    <location>
        <begin position="257"/>
        <end position="392"/>
    </location>
</feature>
<feature type="active site" description="Nucleophile" evidence="7">
    <location>
        <position position="368"/>
    </location>
</feature>
<keyword evidence="3 7" id="KW-0133">Cell shape</keyword>
<dbReference type="GO" id="GO:0008360">
    <property type="term" value="P:regulation of cell shape"/>
    <property type="evidence" value="ECO:0007669"/>
    <property type="project" value="UniProtKB-UniRule"/>
</dbReference>
<dbReference type="CDD" id="cd13432">
    <property type="entry name" value="LDT_IgD_like_2"/>
    <property type="match status" value="1"/>
</dbReference>
<geneLocation type="plasmid" evidence="11">
    <name>pmyc1</name>
</geneLocation>
<dbReference type="KEGG" id="madi:A7U43_28700"/>
<keyword evidence="4 7" id="KW-0573">Peptidoglycan synthesis</keyword>
<evidence type="ECO:0000313" key="11">
    <source>
        <dbReference type="Proteomes" id="UP000077143"/>
    </source>
</evidence>
<dbReference type="PROSITE" id="PS52029">
    <property type="entry name" value="LD_TPASE"/>
    <property type="match status" value="1"/>
</dbReference>
<keyword evidence="11" id="KW-1185">Reference proteome</keyword>
<sequence>MQTHSRSSVLVVRTRPLIVTVATAAVVVLIAATLGWWAAARPVTGTPTAAPPSPDPARVTIVPGPDATGVDPLSAVRVTAADGTLTDVRMTNDGNAPVPGVLTPDAETWKPTVPLGYGRTYTLTVTSRGLGGVPATQTSAFTTLTPSNQTKATLTTTSGAALTDGGTYGVGTVIVAHFDEPIADRAAAQKRLAVTTDPAVQGSWFWIDDQNAHWRPQQYYAAETKVTVAANIYGADLGGGLYGQEDERVSFTIGASHVSIADDATKTISVYENGQLVRTIPTSMGMGGTETVGDQTLSFWTQPGTYTVMDKANPVIMDSSTYGLPINSRLGYKEAINYAVRLSNDGIYIHQLDSTVWAQGNTNVSHGCLNVNSDNAQWFYDFSQPGDVVEVRNTGGRPLQVWQNGDWSLPWDQWLAGSAGE</sequence>
<dbReference type="InterPro" id="IPR050979">
    <property type="entry name" value="LD-transpeptidase"/>
</dbReference>
<keyword evidence="8" id="KW-0812">Transmembrane</keyword>
<dbReference type="EMBL" id="CP015597">
    <property type="protein sequence ID" value="ANE83487.1"/>
    <property type="molecule type" value="Genomic_DNA"/>
</dbReference>
<dbReference type="SUPFAM" id="SSF141523">
    <property type="entry name" value="L,D-transpeptidase catalytic domain-like"/>
    <property type="match status" value="1"/>
</dbReference>
<dbReference type="GO" id="GO:0016746">
    <property type="term" value="F:acyltransferase activity"/>
    <property type="evidence" value="ECO:0007669"/>
    <property type="project" value="UniProtKB-KW"/>
</dbReference>
<dbReference type="AlphaFoldDB" id="A0A172UWH2"/>
<evidence type="ECO:0000256" key="1">
    <source>
        <dbReference type="ARBA" id="ARBA00004752"/>
    </source>
</evidence>
<dbReference type="Pfam" id="PF03734">
    <property type="entry name" value="YkuD"/>
    <property type="match status" value="1"/>
</dbReference>
<keyword evidence="5" id="KW-0012">Acyltransferase</keyword>
<feature type="active site" description="Proton donor/acceptor" evidence="7">
    <location>
        <position position="350"/>
    </location>
</feature>
<protein>
    <recommendedName>
        <fullName evidence="9">L,D-TPase catalytic domain-containing protein</fullName>
    </recommendedName>
</protein>
<dbReference type="GO" id="GO:0071972">
    <property type="term" value="F:peptidoglycan L,D-transpeptidase activity"/>
    <property type="evidence" value="ECO:0007669"/>
    <property type="project" value="TreeGrafter"/>
</dbReference>
<comment type="pathway">
    <text evidence="1 7">Cell wall biogenesis; peptidoglycan biosynthesis.</text>
</comment>
<keyword evidence="10" id="KW-0614">Plasmid</keyword>
<gene>
    <name evidence="10" type="ORF">A7U43_28700</name>
</gene>
<dbReference type="InterPro" id="IPR005490">
    <property type="entry name" value="LD_TPept_cat_dom"/>
</dbReference>
<dbReference type="UniPathway" id="UPA00219"/>
<name>A0A172UWH2_9MYCO</name>
<evidence type="ECO:0000256" key="2">
    <source>
        <dbReference type="ARBA" id="ARBA00022679"/>
    </source>
</evidence>
<keyword evidence="8" id="KW-0472">Membrane</keyword>
<dbReference type="Gene3D" id="2.60.40.3780">
    <property type="match status" value="1"/>
</dbReference>
<evidence type="ECO:0000256" key="3">
    <source>
        <dbReference type="ARBA" id="ARBA00022960"/>
    </source>
</evidence>
<accession>A0A172UWH2</accession>
<evidence type="ECO:0000256" key="5">
    <source>
        <dbReference type="ARBA" id="ARBA00023315"/>
    </source>
</evidence>
<dbReference type="PANTHER" id="PTHR30582">
    <property type="entry name" value="L,D-TRANSPEPTIDASE"/>
    <property type="match status" value="1"/>
</dbReference>
<dbReference type="GO" id="GO:0018104">
    <property type="term" value="P:peptidoglycan-protein cross-linking"/>
    <property type="evidence" value="ECO:0007669"/>
    <property type="project" value="TreeGrafter"/>
</dbReference>
<dbReference type="Gene3D" id="2.40.440.10">
    <property type="entry name" value="L,D-transpeptidase catalytic domain-like"/>
    <property type="match status" value="1"/>
</dbReference>
<dbReference type="GO" id="GO:0005576">
    <property type="term" value="C:extracellular region"/>
    <property type="evidence" value="ECO:0007669"/>
    <property type="project" value="TreeGrafter"/>
</dbReference>
<dbReference type="CDD" id="cd16913">
    <property type="entry name" value="YkuD_like"/>
    <property type="match status" value="1"/>
</dbReference>
<dbReference type="GO" id="GO:0071555">
    <property type="term" value="P:cell wall organization"/>
    <property type="evidence" value="ECO:0007669"/>
    <property type="project" value="UniProtKB-UniRule"/>
</dbReference>
<evidence type="ECO:0000313" key="10">
    <source>
        <dbReference type="EMBL" id="ANE83487.1"/>
    </source>
</evidence>
<evidence type="ECO:0000256" key="4">
    <source>
        <dbReference type="ARBA" id="ARBA00022984"/>
    </source>
</evidence>
<dbReference type="Pfam" id="PF17964">
    <property type="entry name" value="Big_10"/>
    <property type="match status" value="1"/>
</dbReference>
<reference evidence="10 11" key="1">
    <citation type="submission" date="2016-05" db="EMBL/GenBank/DDBJ databases">
        <title>Complete genome sequence of a phthalic acid esters degrading Mycobacterium sp. YC-RL4.</title>
        <authorList>
            <person name="Ren L."/>
            <person name="Fan S."/>
            <person name="Ruth N."/>
            <person name="Jia Y."/>
            <person name="Wang J."/>
            <person name="Qiao C."/>
        </authorList>
    </citation>
    <scope>NUCLEOTIDE SEQUENCE [LARGE SCALE GENOMIC DNA]</scope>
    <source>
        <strain evidence="10 11">YC-RL4</strain>
        <plasmid evidence="11">pmyc1</plasmid>
    </source>
</reference>